<accession>A0A506QXL5</accession>
<feature type="domain" description="AB hydrolase-1" evidence="2">
    <location>
        <begin position="21"/>
        <end position="254"/>
    </location>
</feature>
<dbReference type="GO" id="GO:0016787">
    <property type="term" value="F:hydrolase activity"/>
    <property type="evidence" value="ECO:0007669"/>
    <property type="project" value="UniProtKB-KW"/>
</dbReference>
<evidence type="ECO:0000313" key="4">
    <source>
        <dbReference type="Proteomes" id="UP000317747"/>
    </source>
</evidence>
<dbReference type="Pfam" id="PF00561">
    <property type="entry name" value="Abhydrolase_1"/>
    <property type="match status" value="1"/>
</dbReference>
<dbReference type="SUPFAM" id="SSF53474">
    <property type="entry name" value="alpha/beta-Hydrolases"/>
    <property type="match status" value="1"/>
</dbReference>
<evidence type="ECO:0000256" key="1">
    <source>
        <dbReference type="ARBA" id="ARBA00038128"/>
    </source>
</evidence>
<dbReference type="OrthoDB" id="9779853at2"/>
<evidence type="ECO:0000313" key="3">
    <source>
        <dbReference type="EMBL" id="TPV49200.1"/>
    </source>
</evidence>
<dbReference type="Proteomes" id="UP000317747">
    <property type="component" value="Unassembled WGS sequence"/>
</dbReference>
<name>A0A506QXL5_9GAMM</name>
<dbReference type="PRINTS" id="PR00412">
    <property type="entry name" value="EPOXHYDRLASE"/>
</dbReference>
<sequence>MSTFKTTDGTQIYFKDWGTGKPVLFSHGWPLDADMWDSQMNFLAGNGYRVIAFDRRGFGRSDQPWNGNNYDTFASDINDLITHLDLQDVTLVGFSMGGGDVTRYIGNYGSDRVAALVLLGAVTPVFGKTADYPQGVDMSVFEGIRDGLLKDRAQFIKEFATPFYGTNAGQTVSEGVMTQTLNIALLASLKSTVDCVTAFAETDFRADVAKVNVPTLVIHGSNDQVVPFESTGKVAAEMIEGAELRVYDNAPHGFAVTHQDQLNQDLLAFLNAQ</sequence>
<dbReference type="PRINTS" id="PR00111">
    <property type="entry name" value="ABHYDROLASE"/>
</dbReference>
<dbReference type="InterPro" id="IPR029058">
    <property type="entry name" value="AB_hydrolase_fold"/>
</dbReference>
<comment type="similarity">
    <text evidence="1">Belongs to the AB hydrolase superfamily. Bacterial non-heme haloperoxidase / perhydrolase family.</text>
</comment>
<comment type="caution">
    <text evidence="3">The sequence shown here is derived from an EMBL/GenBank/DDBJ whole genome shotgun (WGS) entry which is preliminary data.</text>
</comment>
<proteinExistence type="inferred from homology"/>
<dbReference type="Gene3D" id="3.40.50.1820">
    <property type="entry name" value="alpha/beta hydrolase"/>
    <property type="match status" value="1"/>
</dbReference>
<keyword evidence="4" id="KW-1185">Reference proteome</keyword>
<dbReference type="PANTHER" id="PTHR43433:SF4">
    <property type="entry name" value="NON-HEME CHLOROPEROXIDASE-RELATED"/>
    <property type="match status" value="1"/>
</dbReference>
<dbReference type="EMBL" id="VHJA01000015">
    <property type="protein sequence ID" value="TPV49200.1"/>
    <property type="molecule type" value="Genomic_DNA"/>
</dbReference>
<gene>
    <name evidence="3" type="ORF">FJW01_00990</name>
</gene>
<reference evidence="3 4" key="1">
    <citation type="submission" date="2019-06" db="EMBL/GenBank/DDBJ databases">
        <title>Taxogenomics and systematics of the genus Pantoea.</title>
        <authorList>
            <person name="Tambong J.T."/>
        </authorList>
    </citation>
    <scope>NUCLEOTIDE SEQUENCE [LARGE SCALE GENOMIC DNA]</scope>
    <source>
        <strain evidence="3 4">LMG 24200</strain>
    </source>
</reference>
<dbReference type="RefSeq" id="WP_128084876.1">
    <property type="nucleotide sequence ID" value="NZ_CP071407.1"/>
</dbReference>
<dbReference type="InterPro" id="IPR050471">
    <property type="entry name" value="AB_hydrolase"/>
</dbReference>
<keyword evidence="3" id="KW-0378">Hydrolase</keyword>
<organism evidence="3 4">
    <name type="scientific">Pantoea deleyi</name>
    <dbReference type="NCBI Taxonomy" id="470932"/>
    <lineage>
        <taxon>Bacteria</taxon>
        <taxon>Pseudomonadati</taxon>
        <taxon>Pseudomonadota</taxon>
        <taxon>Gammaproteobacteria</taxon>
        <taxon>Enterobacterales</taxon>
        <taxon>Erwiniaceae</taxon>
        <taxon>Pantoea</taxon>
    </lineage>
</organism>
<dbReference type="AlphaFoldDB" id="A0A506QXL5"/>
<dbReference type="FunFam" id="3.40.50.1820:FF:000205">
    <property type="entry name" value="Non-haem bromoperoxidase BPO-A2"/>
    <property type="match status" value="1"/>
</dbReference>
<protein>
    <submittedName>
        <fullName evidence="3">Alpha/beta hydrolase</fullName>
    </submittedName>
</protein>
<dbReference type="InterPro" id="IPR000639">
    <property type="entry name" value="Epox_hydrolase-like"/>
</dbReference>
<dbReference type="InterPro" id="IPR000073">
    <property type="entry name" value="AB_hydrolase_1"/>
</dbReference>
<evidence type="ECO:0000259" key="2">
    <source>
        <dbReference type="Pfam" id="PF00561"/>
    </source>
</evidence>
<dbReference type="PANTHER" id="PTHR43433">
    <property type="entry name" value="HYDROLASE, ALPHA/BETA FOLD FAMILY PROTEIN"/>
    <property type="match status" value="1"/>
</dbReference>